<protein>
    <submittedName>
        <fullName evidence="4">Gamma-glutamylcyclotransferase</fullName>
    </submittedName>
</protein>
<dbReference type="InterPro" id="IPR013024">
    <property type="entry name" value="GGCT-like"/>
</dbReference>
<accession>A0A8J8GHN2</accession>
<dbReference type="InterPro" id="IPR017939">
    <property type="entry name" value="G-Glutamylcylcotransferase"/>
</dbReference>
<evidence type="ECO:0000313" key="5">
    <source>
        <dbReference type="Proteomes" id="UP000625804"/>
    </source>
</evidence>
<dbReference type="EMBL" id="JABTTE010000044">
    <property type="protein sequence ID" value="NSL53351.1"/>
    <property type="molecule type" value="Genomic_DNA"/>
</dbReference>
<comment type="caution">
    <text evidence="4">The sequence shown here is derived from an EMBL/GenBank/DDBJ whole genome shotgun (WGS) entry which is preliminary data.</text>
</comment>
<proteinExistence type="predicted"/>
<evidence type="ECO:0000259" key="3">
    <source>
        <dbReference type="Pfam" id="PF06094"/>
    </source>
</evidence>
<dbReference type="InterPro" id="IPR009288">
    <property type="entry name" value="AIG2-like_dom"/>
</dbReference>
<evidence type="ECO:0000313" key="4">
    <source>
        <dbReference type="EMBL" id="NSL53351.1"/>
    </source>
</evidence>
<gene>
    <name evidence="4" type="ORF">HR057_16590</name>
</gene>
<dbReference type="SUPFAM" id="SSF110857">
    <property type="entry name" value="Gamma-glutamyl cyclotransferase-like"/>
    <property type="match status" value="1"/>
</dbReference>
<sequence length="157" mass="17939">MVKNRGKIYLAYGSNLNLKEMSSRCPSASILGSSELLGYRLLFCGESGSAEATIVKQKDGRVPVLLWNIMPSDEEALDLYEEYPEVYRKEFVNVHFKGEWVSAMVYIMNEKMPLGEPDRTYYEVIRQGYLDAGFDLSILDKAVQDSMHSECEMKEKN</sequence>
<evidence type="ECO:0000256" key="2">
    <source>
        <dbReference type="PIRSR" id="PIRSR617939-2"/>
    </source>
</evidence>
<organism evidence="4 5">
    <name type="scientific">Calidifontibacillus erzurumensis</name>
    <dbReference type="NCBI Taxonomy" id="2741433"/>
    <lineage>
        <taxon>Bacteria</taxon>
        <taxon>Bacillati</taxon>
        <taxon>Bacillota</taxon>
        <taxon>Bacilli</taxon>
        <taxon>Bacillales</taxon>
        <taxon>Bacillaceae</taxon>
        <taxon>Calidifontibacillus/Schinkia group</taxon>
        <taxon>Calidifontibacillus</taxon>
    </lineage>
</organism>
<dbReference type="Proteomes" id="UP000625804">
    <property type="component" value="Unassembled WGS sequence"/>
</dbReference>
<dbReference type="RefSeq" id="WP_173732596.1">
    <property type="nucleotide sequence ID" value="NZ_JABTTE010000044.1"/>
</dbReference>
<dbReference type="PANTHER" id="PTHR12935:SF0">
    <property type="entry name" value="GAMMA-GLUTAMYLCYCLOTRANSFERASE"/>
    <property type="match status" value="1"/>
</dbReference>
<feature type="binding site" evidence="2">
    <location>
        <begin position="9"/>
        <end position="14"/>
    </location>
    <ligand>
        <name>substrate</name>
    </ligand>
</feature>
<dbReference type="Gene3D" id="3.10.490.10">
    <property type="entry name" value="Gamma-glutamyl cyclotransferase-like"/>
    <property type="match status" value="1"/>
</dbReference>
<reference evidence="4" key="1">
    <citation type="submission" date="2020-06" db="EMBL/GenBank/DDBJ databases">
        <title>A novel thermopfilic bacterium from Erzurum, Turkey.</title>
        <authorList>
            <person name="Adiguzel A."/>
            <person name="Ay H."/>
            <person name="Baltaci M.O."/>
        </authorList>
    </citation>
    <scope>NUCLEOTIDE SEQUENCE</scope>
    <source>
        <strain evidence="4">P2</strain>
    </source>
</reference>
<dbReference type="Pfam" id="PF06094">
    <property type="entry name" value="GGACT"/>
    <property type="match status" value="1"/>
</dbReference>
<keyword evidence="5" id="KW-1185">Reference proteome</keyword>
<dbReference type="AlphaFoldDB" id="A0A8J8GHN2"/>
<dbReference type="CDD" id="cd06661">
    <property type="entry name" value="GGCT_like"/>
    <property type="match status" value="1"/>
</dbReference>
<dbReference type="PANTHER" id="PTHR12935">
    <property type="entry name" value="GAMMA-GLUTAMYLCYCLOTRANSFERASE"/>
    <property type="match status" value="1"/>
</dbReference>
<dbReference type="InterPro" id="IPR036568">
    <property type="entry name" value="GGCT-like_sf"/>
</dbReference>
<evidence type="ECO:0000256" key="1">
    <source>
        <dbReference type="ARBA" id="ARBA00023239"/>
    </source>
</evidence>
<keyword evidence="1" id="KW-0456">Lyase</keyword>
<name>A0A8J8GHN2_9BACI</name>
<feature type="domain" description="Gamma-glutamylcyclotransferase AIG2-like" evidence="3">
    <location>
        <begin position="10"/>
        <end position="111"/>
    </location>
</feature>
<dbReference type="GO" id="GO:0003839">
    <property type="term" value="F:gamma-glutamylcyclotransferase activity"/>
    <property type="evidence" value="ECO:0007669"/>
    <property type="project" value="InterPro"/>
</dbReference>